<accession>A0A699SRU0</accession>
<dbReference type="EMBL" id="BKCJ011179701">
    <property type="protein sequence ID" value="GFC99628.1"/>
    <property type="molecule type" value="Genomic_DNA"/>
</dbReference>
<feature type="non-terminal residue" evidence="1">
    <location>
        <position position="1"/>
    </location>
</feature>
<sequence length="39" mass="4444">GDTQIMPHLLRVPFVGNFIRERRVTGLLVLALNVEKLDI</sequence>
<gene>
    <name evidence="1" type="ORF">Tci_871598</name>
</gene>
<proteinExistence type="predicted"/>
<protein>
    <submittedName>
        <fullName evidence="1">Uncharacterized protein</fullName>
    </submittedName>
</protein>
<organism evidence="1">
    <name type="scientific">Tanacetum cinerariifolium</name>
    <name type="common">Dalmatian daisy</name>
    <name type="synonym">Chrysanthemum cinerariifolium</name>
    <dbReference type="NCBI Taxonomy" id="118510"/>
    <lineage>
        <taxon>Eukaryota</taxon>
        <taxon>Viridiplantae</taxon>
        <taxon>Streptophyta</taxon>
        <taxon>Embryophyta</taxon>
        <taxon>Tracheophyta</taxon>
        <taxon>Spermatophyta</taxon>
        <taxon>Magnoliopsida</taxon>
        <taxon>eudicotyledons</taxon>
        <taxon>Gunneridae</taxon>
        <taxon>Pentapetalae</taxon>
        <taxon>asterids</taxon>
        <taxon>campanulids</taxon>
        <taxon>Asterales</taxon>
        <taxon>Asteraceae</taxon>
        <taxon>Asteroideae</taxon>
        <taxon>Anthemideae</taxon>
        <taxon>Anthemidinae</taxon>
        <taxon>Tanacetum</taxon>
    </lineage>
</organism>
<name>A0A699SRU0_TANCI</name>
<evidence type="ECO:0000313" key="1">
    <source>
        <dbReference type="EMBL" id="GFC99628.1"/>
    </source>
</evidence>
<comment type="caution">
    <text evidence="1">The sequence shown here is derived from an EMBL/GenBank/DDBJ whole genome shotgun (WGS) entry which is preliminary data.</text>
</comment>
<dbReference type="AlphaFoldDB" id="A0A699SRU0"/>
<reference evidence="1" key="1">
    <citation type="journal article" date="2019" name="Sci. Rep.">
        <title>Draft genome of Tanacetum cinerariifolium, the natural source of mosquito coil.</title>
        <authorList>
            <person name="Yamashiro T."/>
            <person name="Shiraishi A."/>
            <person name="Satake H."/>
            <person name="Nakayama K."/>
        </authorList>
    </citation>
    <scope>NUCLEOTIDE SEQUENCE</scope>
</reference>